<keyword evidence="4" id="KW-0297">G-protein coupled receptor</keyword>
<protein>
    <recommendedName>
        <fullName evidence="9">G-protein coupled receptors family 1 profile domain-containing protein</fullName>
    </recommendedName>
</protein>
<comment type="subcellular location">
    <subcellularLocation>
        <location evidence="1">Membrane</location>
        <topology evidence="1">Multi-pass membrane protein</topology>
    </subcellularLocation>
</comment>
<dbReference type="PANTHER" id="PTHR24243:SF230">
    <property type="entry name" value="G-PROTEIN COUPLED RECEPTORS FAMILY 1 PROFILE DOMAIN-CONTAINING PROTEIN"/>
    <property type="match status" value="1"/>
</dbReference>
<keyword evidence="2 8" id="KW-0812">Transmembrane</keyword>
<evidence type="ECO:0000256" key="3">
    <source>
        <dbReference type="ARBA" id="ARBA00022989"/>
    </source>
</evidence>
<keyword evidence="5 8" id="KW-0472">Membrane</keyword>
<evidence type="ECO:0000259" key="9">
    <source>
        <dbReference type="PROSITE" id="PS50262"/>
    </source>
</evidence>
<evidence type="ECO:0000313" key="12">
    <source>
        <dbReference type="Proteomes" id="UP000663891"/>
    </source>
</evidence>
<evidence type="ECO:0000256" key="8">
    <source>
        <dbReference type="SAM" id="Phobius"/>
    </source>
</evidence>
<dbReference type="EMBL" id="CAJOAY010007707">
    <property type="protein sequence ID" value="CAF4172115.1"/>
    <property type="molecule type" value="Genomic_DNA"/>
</dbReference>
<feature type="transmembrane region" description="Helical" evidence="8">
    <location>
        <begin position="271"/>
        <end position="295"/>
    </location>
</feature>
<dbReference type="AlphaFoldDB" id="A0A814ARB8"/>
<keyword evidence="3 8" id="KW-1133">Transmembrane helix</keyword>
<accession>A0A814ARB8</accession>
<dbReference type="GO" id="GO:0004930">
    <property type="term" value="F:G protein-coupled receptor activity"/>
    <property type="evidence" value="ECO:0007669"/>
    <property type="project" value="UniProtKB-KW"/>
</dbReference>
<evidence type="ECO:0000313" key="11">
    <source>
        <dbReference type="EMBL" id="CAF4172115.1"/>
    </source>
</evidence>
<dbReference type="Gene3D" id="1.20.1070.10">
    <property type="entry name" value="Rhodopsin 7-helix transmembrane proteins"/>
    <property type="match status" value="1"/>
</dbReference>
<evidence type="ECO:0000256" key="1">
    <source>
        <dbReference type="ARBA" id="ARBA00004141"/>
    </source>
</evidence>
<evidence type="ECO:0000313" key="10">
    <source>
        <dbReference type="EMBL" id="CAF0915813.1"/>
    </source>
</evidence>
<feature type="transmembrane region" description="Helical" evidence="8">
    <location>
        <begin position="188"/>
        <end position="207"/>
    </location>
</feature>
<feature type="transmembrane region" description="Helical" evidence="8">
    <location>
        <begin position="96"/>
        <end position="114"/>
    </location>
</feature>
<gene>
    <name evidence="11" type="ORF">OKA104_LOCUS39399</name>
    <name evidence="10" type="ORF">VCS650_LOCUS10098</name>
</gene>
<keyword evidence="7" id="KW-0807">Transducer</keyword>
<dbReference type="InterPro" id="IPR017452">
    <property type="entry name" value="GPCR_Rhodpsn_7TM"/>
</dbReference>
<evidence type="ECO:0000256" key="7">
    <source>
        <dbReference type="ARBA" id="ARBA00023224"/>
    </source>
</evidence>
<dbReference type="GO" id="GO:0005886">
    <property type="term" value="C:plasma membrane"/>
    <property type="evidence" value="ECO:0007669"/>
    <property type="project" value="TreeGrafter"/>
</dbReference>
<feature type="transmembrane region" description="Helical" evidence="8">
    <location>
        <begin position="315"/>
        <end position="341"/>
    </location>
</feature>
<feature type="transmembrane region" description="Helical" evidence="8">
    <location>
        <begin position="135"/>
        <end position="155"/>
    </location>
</feature>
<organism evidence="10 12">
    <name type="scientific">Adineta steineri</name>
    <dbReference type="NCBI Taxonomy" id="433720"/>
    <lineage>
        <taxon>Eukaryota</taxon>
        <taxon>Metazoa</taxon>
        <taxon>Spiralia</taxon>
        <taxon>Gnathifera</taxon>
        <taxon>Rotifera</taxon>
        <taxon>Eurotatoria</taxon>
        <taxon>Bdelloidea</taxon>
        <taxon>Adinetida</taxon>
        <taxon>Adinetidae</taxon>
        <taxon>Adineta</taxon>
    </lineage>
</organism>
<evidence type="ECO:0000256" key="6">
    <source>
        <dbReference type="ARBA" id="ARBA00023170"/>
    </source>
</evidence>
<feature type="transmembrane region" description="Helical" evidence="8">
    <location>
        <begin position="25"/>
        <end position="43"/>
    </location>
</feature>
<dbReference type="Proteomes" id="UP000663881">
    <property type="component" value="Unassembled WGS sequence"/>
</dbReference>
<feature type="transmembrane region" description="Helical" evidence="8">
    <location>
        <begin position="55"/>
        <end position="76"/>
    </location>
</feature>
<comment type="caution">
    <text evidence="10">The sequence shown here is derived from an EMBL/GenBank/DDBJ whole genome shotgun (WGS) entry which is preliminary data.</text>
</comment>
<dbReference type="EMBL" id="CAJNON010000072">
    <property type="protein sequence ID" value="CAF0915813.1"/>
    <property type="molecule type" value="Genomic_DNA"/>
</dbReference>
<keyword evidence="6" id="KW-0675">Receptor</keyword>
<proteinExistence type="predicted"/>
<dbReference type="Proteomes" id="UP000663891">
    <property type="component" value="Unassembled WGS sequence"/>
</dbReference>
<reference evidence="10" key="1">
    <citation type="submission" date="2021-02" db="EMBL/GenBank/DDBJ databases">
        <authorList>
            <person name="Nowell W R."/>
        </authorList>
    </citation>
    <scope>NUCLEOTIDE SEQUENCE</scope>
</reference>
<dbReference type="Pfam" id="PF00001">
    <property type="entry name" value="7tm_1"/>
    <property type="match status" value="1"/>
</dbReference>
<dbReference type="SUPFAM" id="SSF81321">
    <property type="entry name" value="Family A G protein-coupled receptor-like"/>
    <property type="match status" value="1"/>
</dbReference>
<dbReference type="OrthoDB" id="9998290at2759"/>
<dbReference type="PROSITE" id="PS50262">
    <property type="entry name" value="G_PROTEIN_RECEP_F1_2"/>
    <property type="match status" value="1"/>
</dbReference>
<name>A0A814ARB8_9BILA</name>
<feature type="domain" description="G-protein coupled receptors family 1 profile" evidence="9">
    <location>
        <begin position="34"/>
        <end position="334"/>
    </location>
</feature>
<sequence length="352" mass="40074">MSNTSSSSSINFAALNQAINRYVPIPFLFLGAIGSIFNILIFTRKVFRNNICVNYLLASTISDSFAIIVGLLPRLLNGFNMDPSQNSAVLCKLRFFITYFSGYAAAWYISFACIDRYFSSSISIQKRNIMTMKRAYLSLLFVIILGFIVFSEQFYCIDIGQNLFGAPQSCYQLKQKISCQIVDSLMQFIFEILLPALMMIIFGSLTLKNIHQRRRRVHTQQNANTLATIDALTAENHPLELQQTAQTITSLNRPVIPLKINRTARKRDAQLVTMLVVQVAVFIISAFPISIYKLYSIATIYDTKSVLQKSIENTIYNFCVISLFLNNSMAFYIYTLSGTVFRKELMKLFRFA</sequence>
<evidence type="ECO:0000256" key="5">
    <source>
        <dbReference type="ARBA" id="ARBA00023136"/>
    </source>
</evidence>
<dbReference type="PANTHER" id="PTHR24243">
    <property type="entry name" value="G-PROTEIN COUPLED RECEPTOR"/>
    <property type="match status" value="1"/>
</dbReference>
<evidence type="ECO:0000256" key="2">
    <source>
        <dbReference type="ARBA" id="ARBA00022692"/>
    </source>
</evidence>
<evidence type="ECO:0000256" key="4">
    <source>
        <dbReference type="ARBA" id="ARBA00023040"/>
    </source>
</evidence>
<dbReference type="InterPro" id="IPR000276">
    <property type="entry name" value="GPCR_Rhodpsn"/>
</dbReference>